<dbReference type="InterPro" id="IPR023393">
    <property type="entry name" value="START-like_dom_sf"/>
</dbReference>
<evidence type="ECO:0000256" key="7">
    <source>
        <dbReference type="SAM" id="MobiDB-lite"/>
    </source>
</evidence>
<evidence type="ECO:0000256" key="6">
    <source>
        <dbReference type="RuleBase" id="RU004560"/>
    </source>
</evidence>
<evidence type="ECO:0000256" key="5">
    <source>
        <dbReference type="ARBA" id="ARBA00023306"/>
    </source>
</evidence>
<feature type="compositionally biased region" description="Polar residues" evidence="7">
    <location>
        <begin position="329"/>
        <end position="342"/>
    </location>
</feature>
<dbReference type="InterPro" id="IPR027417">
    <property type="entry name" value="P-loop_NTPase"/>
</dbReference>
<sequence length="693" mass="78827">MSANSFNIEPTTSVQTALEGYVGFDTITQQIEKKLLKRGFQFNVMVVGQSGLGKSTLVNTIFASHLIETKARLFADEPPRQTTEIQTVSHLIEENGVRLQLNIVDTPGYGDQINNENWQPIIKYIKDQHSAYLRKELTATRDRYIQDTRVHCCLFFIGPTGHSLKSIDVTVLKKLSEVVNVVPVIAKSDSLTIEERQVFKQRIKAELAFHNVKLYPYESDEDDEQEQALNEGIRELLPFAVIGSERNVMIDGRAVRGRKSRYGVINVENEEHCEFIYLRNFLTRTHLQDLIETTAQIHYEAFRAKQLMAIKESTQPTNPSPGSAASPHSVASNALSNTNSAMDSPGQVNKDCRPWAKNYWTEHLVGLSLKEKGWDVSITSVDECTGDVDLNQRKGKLLAIYDMQLKLSWQGHSQHGSSMFGTIQIPEVAYDTAMEDYVFNIQVNGGDVKESDGMKHFIRHQFVPILRKKLNGFTTDLIQDYSADLYTGSTPPSVQQASTRQRRTETVAKKAEESETDRVIQTTQLELTYTLRCVSTNDVYETLLNAERASLWTQGKAKVSKRVGSEFSFFDGNVHGKQLKLVEGKSIGEAWRLKHWPKEHYSTVLFELIQENEDTVVQMVQRGIPLGQEEIVRKNWMNYYWKPIETCYRQGQFQPIAYNNPVTFSTYSLMIILLIVLLIGTTAYLVSPFLRMH</sequence>
<evidence type="ECO:0000256" key="2">
    <source>
        <dbReference type="ARBA" id="ARBA00022618"/>
    </source>
</evidence>
<accession>A0A1C7MZZ5</accession>
<evidence type="ECO:0000256" key="8">
    <source>
        <dbReference type="SAM" id="Phobius"/>
    </source>
</evidence>
<dbReference type="GO" id="GO:0051087">
    <property type="term" value="F:protein-folding chaperone binding"/>
    <property type="evidence" value="ECO:0007669"/>
    <property type="project" value="InterPro"/>
</dbReference>
<keyword evidence="11" id="KW-1185">Reference proteome</keyword>
<dbReference type="SUPFAM" id="SSF52540">
    <property type="entry name" value="P-loop containing nucleoside triphosphate hydrolases"/>
    <property type="match status" value="1"/>
</dbReference>
<dbReference type="SUPFAM" id="SSF55961">
    <property type="entry name" value="Bet v1-like"/>
    <property type="match status" value="1"/>
</dbReference>
<dbReference type="Gene3D" id="3.40.50.300">
    <property type="entry name" value="P-loop containing nucleotide triphosphate hydrolases"/>
    <property type="match status" value="1"/>
</dbReference>
<feature type="domain" description="Septin-type G" evidence="9">
    <location>
        <begin position="38"/>
        <end position="309"/>
    </location>
</feature>
<dbReference type="Pfam" id="PF09229">
    <property type="entry name" value="Aha1_N"/>
    <property type="match status" value="1"/>
</dbReference>
<dbReference type="SMART" id="SM01000">
    <property type="entry name" value="Aha1_N"/>
    <property type="match status" value="1"/>
</dbReference>
<keyword evidence="8" id="KW-0472">Membrane</keyword>
<dbReference type="InParanoid" id="A0A1C7MZZ5"/>
<dbReference type="Gene3D" id="3.30.530.20">
    <property type="match status" value="1"/>
</dbReference>
<dbReference type="InterPro" id="IPR015310">
    <property type="entry name" value="AHSA1-like_N"/>
</dbReference>
<protein>
    <submittedName>
        <fullName evidence="10">Septin spn2</fullName>
    </submittedName>
</protein>
<dbReference type="PROSITE" id="PS51719">
    <property type="entry name" value="G_SEPTIN"/>
    <property type="match status" value="1"/>
</dbReference>
<dbReference type="InterPro" id="IPR013538">
    <property type="entry name" value="ASHA1/2-like_C"/>
</dbReference>
<evidence type="ECO:0000259" key="9">
    <source>
        <dbReference type="PROSITE" id="PS51719"/>
    </source>
</evidence>
<keyword evidence="8" id="KW-0812">Transmembrane</keyword>
<dbReference type="EMBL" id="LUGH01000858">
    <property type="protein sequence ID" value="OBZ82475.1"/>
    <property type="molecule type" value="Genomic_DNA"/>
</dbReference>
<dbReference type="InterPro" id="IPR016491">
    <property type="entry name" value="Septin"/>
</dbReference>
<dbReference type="Pfam" id="PF08327">
    <property type="entry name" value="AHSA1"/>
    <property type="match status" value="1"/>
</dbReference>
<dbReference type="GO" id="GO:0032161">
    <property type="term" value="C:cleavage apparatus septin structure"/>
    <property type="evidence" value="ECO:0007669"/>
    <property type="project" value="UniProtKB-ARBA"/>
</dbReference>
<evidence type="ECO:0000256" key="1">
    <source>
        <dbReference type="ARBA" id="ARBA00006817"/>
    </source>
</evidence>
<dbReference type="CDD" id="cd01850">
    <property type="entry name" value="CDC_Septin"/>
    <property type="match status" value="1"/>
</dbReference>
<comment type="similarity">
    <text evidence="1">Belongs to the AHA1 family.</text>
</comment>
<gene>
    <name evidence="10" type="primary">spn2_2</name>
    <name evidence="10" type="ORF">A0J61_09474</name>
</gene>
<dbReference type="GO" id="GO:0005525">
    <property type="term" value="F:GTP binding"/>
    <property type="evidence" value="ECO:0007669"/>
    <property type="project" value="UniProtKB-KW"/>
</dbReference>
<feature type="transmembrane region" description="Helical" evidence="8">
    <location>
        <begin position="664"/>
        <end position="686"/>
    </location>
</feature>
<evidence type="ECO:0000256" key="4">
    <source>
        <dbReference type="ARBA" id="ARBA00023134"/>
    </source>
</evidence>
<keyword evidence="5" id="KW-0131">Cell cycle</keyword>
<evidence type="ECO:0000256" key="3">
    <source>
        <dbReference type="ARBA" id="ARBA00022741"/>
    </source>
</evidence>
<keyword evidence="2" id="KW-0132">Cell division</keyword>
<name>A0A1C7MZZ5_9FUNG</name>
<dbReference type="GO" id="GO:0051301">
    <property type="term" value="P:cell division"/>
    <property type="evidence" value="ECO:0007669"/>
    <property type="project" value="UniProtKB-KW"/>
</dbReference>
<dbReference type="Gene3D" id="3.15.10.20">
    <property type="entry name" value="Activator of Hsp90 ATPase Aha1, N-terminal domain"/>
    <property type="match status" value="1"/>
</dbReference>
<comment type="similarity">
    <text evidence="6">Belongs to the TRAFAC class TrmE-Era-EngA-EngB-Septin-like GTPase superfamily. Septin GTPase family.</text>
</comment>
<dbReference type="SUPFAM" id="SSF103111">
    <property type="entry name" value="Activator of Hsp90 ATPase, Aha1"/>
    <property type="match status" value="1"/>
</dbReference>
<evidence type="ECO:0000313" key="11">
    <source>
        <dbReference type="Proteomes" id="UP000093000"/>
    </source>
</evidence>
<dbReference type="AlphaFoldDB" id="A0A1C7MZZ5"/>
<evidence type="ECO:0000313" key="10">
    <source>
        <dbReference type="EMBL" id="OBZ82475.1"/>
    </source>
</evidence>
<dbReference type="GO" id="GO:0000921">
    <property type="term" value="P:septin ring assembly"/>
    <property type="evidence" value="ECO:0007669"/>
    <property type="project" value="UniProtKB-ARBA"/>
</dbReference>
<dbReference type="PANTHER" id="PTHR18884">
    <property type="entry name" value="SEPTIN"/>
    <property type="match status" value="1"/>
</dbReference>
<reference evidence="10 11" key="1">
    <citation type="submission" date="2016-03" db="EMBL/GenBank/DDBJ databases">
        <title>Choanephora cucurbitarum.</title>
        <authorList>
            <person name="Min B."/>
            <person name="Park H."/>
            <person name="Park J.-H."/>
            <person name="Shin H.-D."/>
            <person name="Choi I.-G."/>
        </authorList>
    </citation>
    <scope>NUCLEOTIDE SEQUENCE [LARGE SCALE GENOMIC DNA]</scope>
    <source>
        <strain evidence="10 11">KUS-F28377</strain>
    </source>
</reference>
<dbReference type="GO" id="GO:0001671">
    <property type="term" value="F:ATPase activator activity"/>
    <property type="evidence" value="ECO:0007669"/>
    <property type="project" value="InterPro"/>
</dbReference>
<keyword evidence="4 6" id="KW-0342">GTP-binding</keyword>
<proteinExistence type="inferred from homology"/>
<dbReference type="CDD" id="cd08892">
    <property type="entry name" value="SRPBCC_Aha1"/>
    <property type="match status" value="1"/>
</dbReference>
<keyword evidence="8" id="KW-1133">Transmembrane helix</keyword>
<organism evidence="10 11">
    <name type="scientific">Choanephora cucurbitarum</name>
    <dbReference type="NCBI Taxonomy" id="101091"/>
    <lineage>
        <taxon>Eukaryota</taxon>
        <taxon>Fungi</taxon>
        <taxon>Fungi incertae sedis</taxon>
        <taxon>Mucoromycota</taxon>
        <taxon>Mucoromycotina</taxon>
        <taxon>Mucoromycetes</taxon>
        <taxon>Mucorales</taxon>
        <taxon>Mucorineae</taxon>
        <taxon>Choanephoraceae</taxon>
        <taxon>Choanephoroideae</taxon>
        <taxon>Choanephora</taxon>
    </lineage>
</organism>
<keyword evidence="3 6" id="KW-0547">Nucleotide-binding</keyword>
<dbReference type="InterPro" id="IPR036338">
    <property type="entry name" value="Aha1"/>
</dbReference>
<feature type="region of interest" description="Disordered" evidence="7">
    <location>
        <begin position="313"/>
        <end position="348"/>
    </location>
</feature>
<dbReference type="STRING" id="101091.A0A1C7MZZ5"/>
<dbReference type="GO" id="GO:0043934">
    <property type="term" value="P:sporulation"/>
    <property type="evidence" value="ECO:0007669"/>
    <property type="project" value="UniProtKB-ARBA"/>
</dbReference>
<dbReference type="Proteomes" id="UP000093000">
    <property type="component" value="Unassembled WGS sequence"/>
</dbReference>
<comment type="caution">
    <text evidence="10">The sequence shown here is derived from an EMBL/GenBank/DDBJ whole genome shotgun (WGS) entry which is preliminary data.</text>
</comment>
<dbReference type="FunFam" id="3.40.50.300:FF:000260">
    <property type="entry name" value="Cell division control 10"/>
    <property type="match status" value="1"/>
</dbReference>
<dbReference type="Pfam" id="PF00735">
    <property type="entry name" value="Septin"/>
    <property type="match status" value="1"/>
</dbReference>
<dbReference type="InterPro" id="IPR030379">
    <property type="entry name" value="G_SEPTIN_dom"/>
</dbReference>
<dbReference type="OrthoDB" id="416553at2759"/>
<feature type="compositionally biased region" description="Polar residues" evidence="7">
    <location>
        <begin position="313"/>
        <end position="323"/>
    </location>
</feature>